<keyword evidence="1" id="KW-0560">Oxidoreductase</keyword>
<dbReference type="EMBL" id="KK198761">
    <property type="protein sequence ID" value="KCW55570.1"/>
    <property type="molecule type" value="Genomic_DNA"/>
</dbReference>
<accession>A0A059AQ74</accession>
<evidence type="ECO:0000256" key="1">
    <source>
        <dbReference type="ARBA" id="ARBA00023002"/>
    </source>
</evidence>
<proteinExistence type="inferred from homology"/>
<dbReference type="InterPro" id="IPR044560">
    <property type="entry name" value="MOase"/>
</dbReference>
<dbReference type="Gene3D" id="3.50.50.60">
    <property type="entry name" value="FAD/NAD(P)-binding domain"/>
    <property type="match status" value="1"/>
</dbReference>
<name>A0A059AQ74_EUCGR</name>
<evidence type="ECO:0000259" key="4">
    <source>
        <dbReference type="Pfam" id="PF01494"/>
    </source>
</evidence>
<dbReference type="PRINTS" id="PR00420">
    <property type="entry name" value="RNGMNOXGNASE"/>
</dbReference>
<dbReference type="InParanoid" id="A0A059AQ74"/>
<dbReference type="GO" id="GO:0071949">
    <property type="term" value="F:FAD binding"/>
    <property type="evidence" value="ECO:0007669"/>
    <property type="project" value="InterPro"/>
</dbReference>
<dbReference type="STRING" id="71139.A0A059AQ74"/>
<dbReference type="OMA" id="HAHASTH"/>
<dbReference type="AlphaFoldDB" id="A0A059AQ74"/>
<dbReference type="PANTHER" id="PTHR45934">
    <property type="entry name" value="FAD/NAD(P)-BINDING OXIDOREDUCTASE FAMILY PROTEIN"/>
    <property type="match status" value="1"/>
</dbReference>
<dbReference type="FunCoup" id="A0A059AQ74">
    <property type="interactions" value="137"/>
</dbReference>
<dbReference type="Gramene" id="KCW55570">
    <property type="protein sequence ID" value="KCW55570"/>
    <property type="gene ID" value="EUGRSUZ_I01440"/>
</dbReference>
<evidence type="ECO:0000313" key="5">
    <source>
        <dbReference type="EMBL" id="KCW55570.1"/>
    </source>
</evidence>
<dbReference type="InterPro" id="IPR036188">
    <property type="entry name" value="FAD/NAD-bd_sf"/>
</dbReference>
<dbReference type="GO" id="GO:0004497">
    <property type="term" value="F:monooxygenase activity"/>
    <property type="evidence" value="ECO:0007669"/>
    <property type="project" value="UniProtKB-KW"/>
</dbReference>
<gene>
    <name evidence="5" type="ORF">EUGRSUZ_I01440</name>
</gene>
<keyword evidence="2" id="KW-0503">Monooxygenase</keyword>
<protein>
    <recommendedName>
        <fullName evidence="4">FAD-binding domain-containing protein</fullName>
    </recommendedName>
</protein>
<dbReference type="Pfam" id="PF01494">
    <property type="entry name" value="FAD_binding_3"/>
    <property type="match status" value="1"/>
</dbReference>
<dbReference type="SUPFAM" id="SSF51905">
    <property type="entry name" value="FAD/NAD(P)-binding domain"/>
    <property type="match status" value="1"/>
</dbReference>
<organism evidence="5">
    <name type="scientific">Eucalyptus grandis</name>
    <name type="common">Flooded gum</name>
    <dbReference type="NCBI Taxonomy" id="71139"/>
    <lineage>
        <taxon>Eukaryota</taxon>
        <taxon>Viridiplantae</taxon>
        <taxon>Streptophyta</taxon>
        <taxon>Embryophyta</taxon>
        <taxon>Tracheophyta</taxon>
        <taxon>Spermatophyta</taxon>
        <taxon>Magnoliopsida</taxon>
        <taxon>eudicotyledons</taxon>
        <taxon>Gunneridae</taxon>
        <taxon>Pentapetalae</taxon>
        <taxon>rosids</taxon>
        <taxon>malvids</taxon>
        <taxon>Myrtales</taxon>
        <taxon>Myrtaceae</taxon>
        <taxon>Myrtoideae</taxon>
        <taxon>Eucalypteae</taxon>
        <taxon>Eucalyptus</taxon>
    </lineage>
</organism>
<evidence type="ECO:0000256" key="2">
    <source>
        <dbReference type="ARBA" id="ARBA00023033"/>
    </source>
</evidence>
<dbReference type="InterPro" id="IPR002938">
    <property type="entry name" value="FAD-bd"/>
</dbReference>
<reference evidence="5" key="1">
    <citation type="submission" date="2013-07" db="EMBL/GenBank/DDBJ databases">
        <title>The genome of Eucalyptus grandis.</title>
        <authorList>
            <person name="Schmutz J."/>
            <person name="Hayes R."/>
            <person name="Myburg A."/>
            <person name="Tuskan G."/>
            <person name="Grattapaglia D."/>
            <person name="Rokhsar D.S."/>
        </authorList>
    </citation>
    <scope>NUCLEOTIDE SEQUENCE</scope>
    <source>
        <tissue evidence="5">Leaf extractions</tissue>
    </source>
</reference>
<sequence>MEAVEDIVIVGAGIAGLTTALGLYRLGIRSLVLESFDGLRTTGFAFTTWTNAWRALDALGISEPLRQQHNQLFGLQLTSTISGISTAEGQFDATGTRRGHEIRGMQRRTLLETLANELPSGTIRYSSKVVSIEESGFLKLVHLSDGSILKAKALIGCDGVNSAVAKWLGFKKPAFVGRSALRGCVYYDHSHSFEPKFFQFFGEGVRSGFIPCDDKTIDWFFTFDSSSKNEEMEESLAKMKQFMLQKLGKIPDNMRAVFKKTELDNIILSPLRFRPPWEIL</sequence>
<dbReference type="PANTHER" id="PTHR45934:SF20">
    <property type="entry name" value="MONOOXYGENASE 2-RELATED"/>
    <property type="match status" value="1"/>
</dbReference>
<evidence type="ECO:0000256" key="3">
    <source>
        <dbReference type="ARBA" id="ARBA00024018"/>
    </source>
</evidence>
<comment type="similarity">
    <text evidence="3">Belongs to the 3-hydroxybenzoate 6-hydroxylase family.</text>
</comment>
<feature type="domain" description="FAD-binding" evidence="4">
    <location>
        <begin position="6"/>
        <end position="241"/>
    </location>
</feature>